<evidence type="ECO:0000256" key="4">
    <source>
        <dbReference type="ARBA" id="ARBA00022840"/>
    </source>
</evidence>
<dbReference type="Pfam" id="PF02661">
    <property type="entry name" value="Fic"/>
    <property type="match status" value="1"/>
</dbReference>
<comment type="caution">
    <text evidence="10">The sequence shown here is derived from an EMBL/GenBank/DDBJ whole genome shotgun (WGS) entry which is preliminary data.</text>
</comment>
<organism evidence="10 11">
    <name type="scientific">Eggerthella guodeyinii</name>
    <dbReference type="NCBI Taxonomy" id="2690837"/>
    <lineage>
        <taxon>Bacteria</taxon>
        <taxon>Bacillati</taxon>
        <taxon>Actinomycetota</taxon>
        <taxon>Coriobacteriia</taxon>
        <taxon>Eggerthellales</taxon>
        <taxon>Eggerthellaceae</taxon>
        <taxon>Eggerthella</taxon>
    </lineage>
</organism>
<dbReference type="CDD" id="cd11586">
    <property type="entry name" value="VbhA_like"/>
    <property type="match status" value="1"/>
</dbReference>
<proteinExistence type="predicted"/>
<evidence type="ECO:0000256" key="1">
    <source>
        <dbReference type="ARBA" id="ARBA00022679"/>
    </source>
</evidence>
<sequence>MTADRPDDFPYEPKPEPNDPAVREGYWRVAMGLQEVDGLKPSPYLRELAHEHVRGVRELDETGRIIRAYYARREEGRCEAPAVEREADLVSQRIVELLTSGAFALVPDMLAVIHGTLFQDLDTEAYRPGEYKTEALQKRESVLNGDSVAYADPSLVERSLAFLFDEERSRVYGIEFDEAQLEQFGRFVSRLWQVHPFVEGNTRTTAVFAVLYLRDLGFDVDSEPFERHARYFRDALVRANYRNAKAGILPDLRYVTRFLDNLLNGAGHELRSRELAAKALFDDPSLLRNVDPSQAIRS</sequence>
<keyword evidence="2" id="KW-0548">Nucleotidyltransferase</keyword>
<feature type="domain" description="Fido" evidence="9">
    <location>
        <begin position="105"/>
        <end position="261"/>
    </location>
</feature>
<keyword evidence="3" id="KW-0547">Nucleotide-binding</keyword>
<gene>
    <name evidence="10" type="ORF">GJG86_02055</name>
</gene>
<evidence type="ECO:0000313" key="10">
    <source>
        <dbReference type="EMBL" id="MRX81283.1"/>
    </source>
</evidence>
<dbReference type="InterPro" id="IPR003812">
    <property type="entry name" value="Fido"/>
</dbReference>
<evidence type="ECO:0000256" key="3">
    <source>
        <dbReference type="ARBA" id="ARBA00022741"/>
    </source>
</evidence>
<keyword evidence="11" id="KW-1185">Reference proteome</keyword>
<evidence type="ECO:0000256" key="2">
    <source>
        <dbReference type="ARBA" id="ARBA00022695"/>
    </source>
</evidence>
<protein>
    <recommendedName>
        <fullName evidence="5">protein adenylyltransferase</fullName>
        <ecNumber evidence="5">2.7.7.108</ecNumber>
    </recommendedName>
</protein>
<reference evidence="11" key="1">
    <citation type="submission" date="2019-08" db="EMBL/GenBank/DDBJ databases">
        <title>Arthrobacter sp. nov., isolated from plateau pika and Tibetan wild ass.</title>
        <authorList>
            <person name="Ge Y."/>
        </authorList>
    </citation>
    <scope>NUCLEOTIDE SEQUENCE [LARGE SCALE GENOMIC DNA]</scope>
    <source>
        <strain evidence="11">HF-4214</strain>
    </source>
</reference>
<accession>A0A6N7RIY5</accession>
<evidence type="ECO:0000313" key="11">
    <source>
        <dbReference type="Proteomes" id="UP000438093"/>
    </source>
</evidence>
<keyword evidence="1" id="KW-0808">Transferase</keyword>
<evidence type="ECO:0000256" key="6">
    <source>
        <dbReference type="ARBA" id="ARBA00047939"/>
    </source>
</evidence>
<dbReference type="InterPro" id="IPR033788">
    <property type="entry name" value="VbhA-like"/>
</dbReference>
<evidence type="ECO:0000256" key="7">
    <source>
        <dbReference type="ARBA" id="ARBA00048696"/>
    </source>
</evidence>
<dbReference type="RefSeq" id="WP_154332162.1">
    <property type="nucleotide sequence ID" value="NZ_VTFY01000001.1"/>
</dbReference>
<comment type="catalytic activity">
    <reaction evidence="7">
        <text>L-tyrosyl-[protein] + ATP = O-(5'-adenylyl)-L-tyrosyl-[protein] + diphosphate</text>
        <dbReference type="Rhea" id="RHEA:54288"/>
        <dbReference type="Rhea" id="RHEA-COMP:10136"/>
        <dbReference type="Rhea" id="RHEA-COMP:13846"/>
        <dbReference type="ChEBI" id="CHEBI:30616"/>
        <dbReference type="ChEBI" id="CHEBI:33019"/>
        <dbReference type="ChEBI" id="CHEBI:46858"/>
        <dbReference type="ChEBI" id="CHEBI:83624"/>
        <dbReference type="EC" id="2.7.7.108"/>
    </reaction>
</comment>
<keyword evidence="4" id="KW-0067">ATP-binding</keyword>
<dbReference type="Proteomes" id="UP000438093">
    <property type="component" value="Unassembled WGS sequence"/>
</dbReference>
<dbReference type="EC" id="2.7.7.108" evidence="5"/>
<dbReference type="SUPFAM" id="SSF140931">
    <property type="entry name" value="Fic-like"/>
    <property type="match status" value="1"/>
</dbReference>
<dbReference type="InterPro" id="IPR036597">
    <property type="entry name" value="Fido-like_dom_sf"/>
</dbReference>
<comment type="catalytic activity">
    <reaction evidence="6">
        <text>L-threonyl-[protein] + ATP = 3-O-(5'-adenylyl)-L-threonyl-[protein] + diphosphate</text>
        <dbReference type="Rhea" id="RHEA:54292"/>
        <dbReference type="Rhea" id="RHEA-COMP:11060"/>
        <dbReference type="Rhea" id="RHEA-COMP:13847"/>
        <dbReference type="ChEBI" id="CHEBI:30013"/>
        <dbReference type="ChEBI" id="CHEBI:30616"/>
        <dbReference type="ChEBI" id="CHEBI:33019"/>
        <dbReference type="ChEBI" id="CHEBI:138113"/>
        <dbReference type="EC" id="2.7.7.108"/>
    </reaction>
</comment>
<dbReference type="GO" id="GO:0005524">
    <property type="term" value="F:ATP binding"/>
    <property type="evidence" value="ECO:0007669"/>
    <property type="project" value="UniProtKB-KW"/>
</dbReference>
<name>A0A6N7RIY5_9ACTN</name>
<dbReference type="PANTHER" id="PTHR39560">
    <property type="entry name" value="PROTEIN ADENYLYLTRANSFERASE FIC-RELATED"/>
    <property type="match status" value="1"/>
</dbReference>
<dbReference type="AlphaFoldDB" id="A0A6N7RIY5"/>
<evidence type="ECO:0000256" key="8">
    <source>
        <dbReference type="SAM" id="MobiDB-lite"/>
    </source>
</evidence>
<evidence type="ECO:0000259" key="9">
    <source>
        <dbReference type="PROSITE" id="PS51459"/>
    </source>
</evidence>
<dbReference type="EMBL" id="VTFY01000001">
    <property type="protein sequence ID" value="MRX81283.1"/>
    <property type="molecule type" value="Genomic_DNA"/>
</dbReference>
<evidence type="ECO:0000256" key="5">
    <source>
        <dbReference type="ARBA" id="ARBA00034531"/>
    </source>
</evidence>
<dbReference type="GO" id="GO:0051302">
    <property type="term" value="P:regulation of cell division"/>
    <property type="evidence" value="ECO:0007669"/>
    <property type="project" value="TreeGrafter"/>
</dbReference>
<dbReference type="PROSITE" id="PS51459">
    <property type="entry name" value="FIDO"/>
    <property type="match status" value="1"/>
</dbReference>
<dbReference type="GO" id="GO:0070733">
    <property type="term" value="F:AMPylase activity"/>
    <property type="evidence" value="ECO:0007669"/>
    <property type="project" value="UniProtKB-EC"/>
</dbReference>
<dbReference type="Gene3D" id="1.10.3290.10">
    <property type="entry name" value="Fido-like domain"/>
    <property type="match status" value="1"/>
</dbReference>
<dbReference type="PANTHER" id="PTHR39560:SF1">
    <property type="entry name" value="PROTEIN ADENYLYLTRANSFERASE FIC-RELATED"/>
    <property type="match status" value="1"/>
</dbReference>
<feature type="region of interest" description="Disordered" evidence="8">
    <location>
        <begin position="1"/>
        <end position="22"/>
    </location>
</feature>